<sequence>MLKRFFSSSGLRGTLIKCTQSDMPTVIAFPDLLENPESLRPLFNKKLQEIRNIWLLNYRNSWLGERTDSMSPENLADDVIHFMDKNHITMASLVGCGFGGRVASIAGILKYHRITSVVGLDYSPMDLTKHAAYKELKAAIEFCAQLDLTGKSKNEVDAILKKNVPNPRLLVALRANLTEGDGNKLFWKSGMKELAKNMNAKDPNLNIGKFPMVGLFPGRALFLYAERSQWVHQGSNTIPMYNIFPILKGSYGSFINHIDTDCHHLHECSDVHSIARKIHEFYKWYDGVHPTLLNRSEIGKVALPLRSFNTITKEEREHLINVGDPTIPKMIPVHRHHNWGYAPEAKNIHYP</sequence>
<organism evidence="3 4">
    <name type="scientific">Blepharisma stoltei</name>
    <dbReference type="NCBI Taxonomy" id="1481888"/>
    <lineage>
        <taxon>Eukaryota</taxon>
        <taxon>Sar</taxon>
        <taxon>Alveolata</taxon>
        <taxon>Ciliophora</taxon>
        <taxon>Postciliodesmatophora</taxon>
        <taxon>Heterotrichea</taxon>
        <taxon>Heterotrichida</taxon>
        <taxon>Blepharismidae</taxon>
        <taxon>Blepharisma</taxon>
    </lineage>
</organism>
<dbReference type="GO" id="GO:0052689">
    <property type="term" value="F:carboxylic ester hydrolase activity"/>
    <property type="evidence" value="ECO:0007669"/>
    <property type="project" value="TreeGrafter"/>
</dbReference>
<reference evidence="3" key="1">
    <citation type="submission" date="2021-09" db="EMBL/GenBank/DDBJ databases">
        <authorList>
            <consortium name="AG Swart"/>
            <person name="Singh M."/>
            <person name="Singh A."/>
            <person name="Seah K."/>
            <person name="Emmerich C."/>
        </authorList>
    </citation>
    <scope>NUCLEOTIDE SEQUENCE</scope>
    <source>
        <strain evidence="3">ATCC30299</strain>
    </source>
</reference>
<dbReference type="InterPro" id="IPR029058">
    <property type="entry name" value="AB_hydrolase_fold"/>
</dbReference>
<keyword evidence="2" id="KW-0378">Hydrolase</keyword>
<dbReference type="Proteomes" id="UP001162131">
    <property type="component" value="Unassembled WGS sequence"/>
</dbReference>
<dbReference type="PANTHER" id="PTHR46118:SF4">
    <property type="entry name" value="PROTEIN ABHD11"/>
    <property type="match status" value="1"/>
</dbReference>
<accession>A0AAU9K8Y8</accession>
<comment type="similarity">
    <text evidence="1">Belongs to the AB hydrolase superfamily.</text>
</comment>
<dbReference type="PANTHER" id="PTHR46118">
    <property type="entry name" value="PROTEIN ABHD11"/>
    <property type="match status" value="1"/>
</dbReference>
<keyword evidence="4" id="KW-1185">Reference proteome</keyword>
<evidence type="ECO:0000256" key="2">
    <source>
        <dbReference type="ARBA" id="ARBA00022801"/>
    </source>
</evidence>
<proteinExistence type="inferred from homology"/>
<name>A0AAU9K8Y8_9CILI</name>
<evidence type="ECO:0000313" key="3">
    <source>
        <dbReference type="EMBL" id="CAG9333868.1"/>
    </source>
</evidence>
<evidence type="ECO:0000313" key="4">
    <source>
        <dbReference type="Proteomes" id="UP001162131"/>
    </source>
</evidence>
<dbReference type="SUPFAM" id="SSF53474">
    <property type="entry name" value="alpha/beta-Hydrolases"/>
    <property type="match status" value="1"/>
</dbReference>
<dbReference type="EMBL" id="CAJZBQ010000057">
    <property type="protein sequence ID" value="CAG9333868.1"/>
    <property type="molecule type" value="Genomic_DNA"/>
</dbReference>
<dbReference type="AlphaFoldDB" id="A0AAU9K8Y8"/>
<evidence type="ECO:0000256" key="1">
    <source>
        <dbReference type="ARBA" id="ARBA00008645"/>
    </source>
</evidence>
<protein>
    <submittedName>
        <fullName evidence="3">Uncharacterized protein</fullName>
    </submittedName>
</protein>
<gene>
    <name evidence="3" type="ORF">BSTOLATCC_MIC59677</name>
</gene>
<dbReference type="Gene3D" id="3.40.50.1820">
    <property type="entry name" value="alpha/beta hydrolase"/>
    <property type="match status" value="1"/>
</dbReference>
<comment type="caution">
    <text evidence="3">The sequence shown here is derived from an EMBL/GenBank/DDBJ whole genome shotgun (WGS) entry which is preliminary data.</text>
</comment>